<evidence type="ECO:0000256" key="7">
    <source>
        <dbReference type="ARBA" id="ARBA00029745"/>
    </source>
</evidence>
<evidence type="ECO:0000256" key="3">
    <source>
        <dbReference type="ARBA" id="ARBA00011950"/>
    </source>
</evidence>
<evidence type="ECO:0000313" key="13">
    <source>
        <dbReference type="Proteomes" id="UP001165367"/>
    </source>
</evidence>
<evidence type="ECO:0000256" key="6">
    <source>
        <dbReference type="ARBA" id="ARBA00026066"/>
    </source>
</evidence>
<proteinExistence type="inferred from homology"/>
<keyword evidence="5" id="KW-0501">Molybdenum cofactor biosynthesis</keyword>
<comment type="caution">
    <text evidence="12">The sequence shown here is derived from an EMBL/GenBank/DDBJ whole genome shotgun (WGS) entry which is preliminary data.</text>
</comment>
<dbReference type="InterPro" id="IPR036563">
    <property type="entry name" value="MoaE_sf"/>
</dbReference>
<accession>A0ABS9KP31</accession>
<comment type="similarity">
    <text evidence="2">Belongs to the MoaE family.</text>
</comment>
<dbReference type="RefSeq" id="WP_237870163.1">
    <property type="nucleotide sequence ID" value="NZ_JAKLTR010000003.1"/>
</dbReference>
<keyword evidence="13" id="KW-1185">Reference proteome</keyword>
<evidence type="ECO:0000313" key="12">
    <source>
        <dbReference type="EMBL" id="MCG2614090.1"/>
    </source>
</evidence>
<evidence type="ECO:0000256" key="8">
    <source>
        <dbReference type="ARBA" id="ARBA00030407"/>
    </source>
</evidence>
<dbReference type="SUPFAM" id="SSF54690">
    <property type="entry name" value="Molybdopterin synthase subunit MoaE"/>
    <property type="match status" value="1"/>
</dbReference>
<evidence type="ECO:0000256" key="4">
    <source>
        <dbReference type="ARBA" id="ARBA00013858"/>
    </source>
</evidence>
<dbReference type="EC" id="2.8.1.12" evidence="3"/>
<dbReference type="Gene3D" id="3.90.1170.40">
    <property type="entry name" value="Molybdopterin biosynthesis MoaE subunit"/>
    <property type="match status" value="1"/>
</dbReference>
<comment type="catalytic activity">
    <reaction evidence="11">
        <text>2 [molybdopterin-synthase sulfur-carrier protein]-C-terminal-Gly-aminoethanethioate + cyclic pyranopterin phosphate + H2O = molybdopterin + 2 [molybdopterin-synthase sulfur-carrier protein]-C-terminal Gly-Gly + 2 H(+)</text>
        <dbReference type="Rhea" id="RHEA:26333"/>
        <dbReference type="Rhea" id="RHEA-COMP:12202"/>
        <dbReference type="Rhea" id="RHEA-COMP:19907"/>
        <dbReference type="ChEBI" id="CHEBI:15377"/>
        <dbReference type="ChEBI" id="CHEBI:15378"/>
        <dbReference type="ChEBI" id="CHEBI:58698"/>
        <dbReference type="ChEBI" id="CHEBI:59648"/>
        <dbReference type="ChEBI" id="CHEBI:90778"/>
        <dbReference type="ChEBI" id="CHEBI:232372"/>
        <dbReference type="EC" id="2.8.1.12"/>
    </reaction>
</comment>
<comment type="subunit">
    <text evidence="6">Heterotetramer of 2 MoaD subunits and 2 MoaE subunits. Also stable as homodimer. The enzyme changes between these two forms during catalysis.</text>
</comment>
<evidence type="ECO:0000256" key="5">
    <source>
        <dbReference type="ARBA" id="ARBA00023150"/>
    </source>
</evidence>
<organism evidence="12 13">
    <name type="scientific">Terrimonas ginsenosidimutans</name>
    <dbReference type="NCBI Taxonomy" id="2908004"/>
    <lineage>
        <taxon>Bacteria</taxon>
        <taxon>Pseudomonadati</taxon>
        <taxon>Bacteroidota</taxon>
        <taxon>Chitinophagia</taxon>
        <taxon>Chitinophagales</taxon>
        <taxon>Chitinophagaceae</taxon>
        <taxon>Terrimonas</taxon>
    </lineage>
</organism>
<dbReference type="Pfam" id="PF02391">
    <property type="entry name" value="MoaE"/>
    <property type="match status" value="1"/>
</dbReference>
<dbReference type="EMBL" id="JAKLTR010000003">
    <property type="protein sequence ID" value="MCG2614090.1"/>
    <property type="molecule type" value="Genomic_DNA"/>
</dbReference>
<dbReference type="Proteomes" id="UP001165367">
    <property type="component" value="Unassembled WGS sequence"/>
</dbReference>
<gene>
    <name evidence="12" type="ORF">LZZ85_07345</name>
</gene>
<evidence type="ECO:0000256" key="9">
    <source>
        <dbReference type="ARBA" id="ARBA00030781"/>
    </source>
</evidence>
<comment type="pathway">
    <text evidence="1">Cofactor biosynthesis; molybdopterin biosynthesis.</text>
</comment>
<dbReference type="PANTHER" id="PTHR23404">
    <property type="entry name" value="MOLYBDOPTERIN SYNTHASE RELATED"/>
    <property type="match status" value="1"/>
</dbReference>
<evidence type="ECO:0000256" key="1">
    <source>
        <dbReference type="ARBA" id="ARBA00005046"/>
    </source>
</evidence>
<dbReference type="CDD" id="cd00756">
    <property type="entry name" value="MoaE"/>
    <property type="match status" value="1"/>
</dbReference>
<name>A0ABS9KP31_9BACT</name>
<dbReference type="InterPro" id="IPR003448">
    <property type="entry name" value="Mopterin_biosynth_MoaE"/>
</dbReference>
<sequence>MILQGEQLFHQGAIPAGKLADYIQQWGGDHSTGAFASFLGQVRADLVNNEPVTAIEYTAYETMAEEKMQEIATGVQQQYGLNALQVKHSLGLVRSGEICLMVITASAHRKAAIEGCNELVERVKKELPIWGKEITGSANHQWKINQ</sequence>
<evidence type="ECO:0000256" key="10">
    <source>
        <dbReference type="ARBA" id="ARBA00032474"/>
    </source>
</evidence>
<protein>
    <recommendedName>
        <fullName evidence="4">Molybdopterin synthase catalytic subunit</fullName>
        <ecNumber evidence="3">2.8.1.12</ecNumber>
    </recommendedName>
    <alternativeName>
        <fullName evidence="9">MPT synthase subunit 2</fullName>
    </alternativeName>
    <alternativeName>
        <fullName evidence="7">Molybdenum cofactor biosynthesis protein E</fullName>
    </alternativeName>
    <alternativeName>
        <fullName evidence="8">Molybdopterin-converting factor large subunit</fullName>
    </alternativeName>
    <alternativeName>
        <fullName evidence="10">Molybdopterin-converting factor subunit 2</fullName>
    </alternativeName>
</protein>
<evidence type="ECO:0000256" key="2">
    <source>
        <dbReference type="ARBA" id="ARBA00005426"/>
    </source>
</evidence>
<evidence type="ECO:0000256" key="11">
    <source>
        <dbReference type="ARBA" id="ARBA00049878"/>
    </source>
</evidence>
<reference evidence="12" key="1">
    <citation type="submission" date="2022-01" db="EMBL/GenBank/DDBJ databases">
        <authorList>
            <person name="Jo J.-H."/>
            <person name="Im W.-T."/>
        </authorList>
    </citation>
    <scope>NUCLEOTIDE SEQUENCE</scope>
    <source>
        <strain evidence="12">NA20</strain>
    </source>
</reference>